<evidence type="ECO:0000313" key="2">
    <source>
        <dbReference type="Proteomes" id="UP000484381"/>
    </source>
</evidence>
<name>A0A7X1N7P8_9BURK</name>
<reference evidence="1 2" key="1">
    <citation type="submission" date="2019-10" db="EMBL/GenBank/DDBJ databases">
        <title>Paraburkholderia sp. isolated from nodules of Mimosa pudica from Brazilian Atlantic Forest soils.</title>
        <authorList>
            <person name="Paulitsch F."/>
            <person name="Hungria M."/>
            <person name="Dall'Agnol R."/>
        </authorList>
    </citation>
    <scope>NUCLEOTIDE SEQUENCE [LARGE SCALE GENOMIC DNA]</scope>
    <source>
        <strain evidence="1 2">CNPSo 3157</strain>
    </source>
</reference>
<gene>
    <name evidence="1" type="ORF">GCT13_08255</name>
</gene>
<sequence length="226" mass="24989">MLEKKQNRTCLGCNQLERSWWGGTSKYVCSIGMQKARTDVYEMPRCKKFNEEGSSLMGVKDQVVTATQSSNLRWEADFVRAVDRLTALGLSDPLGSALWRSKYCNDAASGRRAVLLLTKKVEARLRVERTYAQRLSTAAFREWMLDACDRCAGVGTITDRGHVDTCPKCNGSGAKRYSDAERALAAGVPVESWSKHAKKFDDVLICLNGASAATAGKVRELLKDSH</sequence>
<comment type="caution">
    <text evidence="1">The sequence shown here is derived from an EMBL/GenBank/DDBJ whole genome shotgun (WGS) entry which is preliminary data.</text>
</comment>
<proteinExistence type="predicted"/>
<dbReference type="SUPFAM" id="SSF57938">
    <property type="entry name" value="DnaJ/Hsp40 cysteine-rich domain"/>
    <property type="match status" value="1"/>
</dbReference>
<evidence type="ECO:0008006" key="3">
    <source>
        <dbReference type="Google" id="ProtNLM"/>
    </source>
</evidence>
<dbReference type="RefSeq" id="WP_152756810.1">
    <property type="nucleotide sequence ID" value="NZ_WHNP01000006.1"/>
</dbReference>
<dbReference type="AlphaFoldDB" id="A0A7X1N7P8"/>
<keyword evidence="2" id="KW-1185">Reference proteome</keyword>
<dbReference type="Proteomes" id="UP000484381">
    <property type="component" value="Unassembled WGS sequence"/>
</dbReference>
<evidence type="ECO:0000313" key="1">
    <source>
        <dbReference type="EMBL" id="MPW16922.1"/>
    </source>
</evidence>
<organism evidence="1 2">
    <name type="scientific">Paraburkholderia franconis</name>
    <dbReference type="NCBI Taxonomy" id="2654983"/>
    <lineage>
        <taxon>Bacteria</taxon>
        <taxon>Pseudomonadati</taxon>
        <taxon>Pseudomonadota</taxon>
        <taxon>Betaproteobacteria</taxon>
        <taxon>Burkholderiales</taxon>
        <taxon>Burkholderiaceae</taxon>
        <taxon>Paraburkholderia</taxon>
    </lineage>
</organism>
<accession>A0A7X1N7P8</accession>
<protein>
    <recommendedName>
        <fullName evidence="3">Antitermination protein</fullName>
    </recommendedName>
</protein>
<dbReference type="InterPro" id="IPR038500">
    <property type="entry name" value="Antitermination_sf"/>
</dbReference>
<dbReference type="Gene3D" id="1.10.274.110">
    <property type="match status" value="1"/>
</dbReference>
<dbReference type="EMBL" id="WHNP01000006">
    <property type="protein sequence ID" value="MPW16922.1"/>
    <property type="molecule type" value="Genomic_DNA"/>
</dbReference>
<dbReference type="InterPro" id="IPR036410">
    <property type="entry name" value="HSP_DnaJ_Cys-rich_dom_sf"/>
</dbReference>